<dbReference type="STRING" id="1806892.AZH43_14375"/>
<evidence type="ECO:0000313" key="6">
    <source>
        <dbReference type="Proteomes" id="UP000076276"/>
    </source>
</evidence>
<name>A0A151Y0G7_9GAMM</name>
<evidence type="ECO:0000256" key="3">
    <source>
        <dbReference type="ARBA" id="ARBA00023002"/>
    </source>
</evidence>
<dbReference type="GO" id="GO:0010181">
    <property type="term" value="F:FMN binding"/>
    <property type="evidence" value="ECO:0007669"/>
    <property type="project" value="InterPro"/>
</dbReference>
<gene>
    <name evidence="5" type="ORF">AZH43_14375</name>
</gene>
<comment type="caution">
    <text evidence="5">The sequence shown here is derived from an EMBL/GenBank/DDBJ whole genome shotgun (WGS) entry which is preliminary data.</text>
</comment>
<dbReference type="InterPro" id="IPR045247">
    <property type="entry name" value="Oye-like"/>
</dbReference>
<evidence type="ECO:0000259" key="4">
    <source>
        <dbReference type="Pfam" id="PF00724"/>
    </source>
</evidence>
<dbReference type="OrthoDB" id="8523426at2"/>
<dbReference type="AlphaFoldDB" id="A0A151Y0G7"/>
<dbReference type="FunFam" id="3.20.20.70:FF:000059">
    <property type="entry name" value="N-ethylmaleimide reductase, FMN-linked"/>
    <property type="match status" value="1"/>
</dbReference>
<keyword evidence="6" id="KW-1185">Reference proteome</keyword>
<dbReference type="SUPFAM" id="SSF51395">
    <property type="entry name" value="FMN-linked oxidoreductases"/>
    <property type="match status" value="1"/>
</dbReference>
<feature type="domain" description="NADH:flavin oxidoreductase/NADH oxidase N-terminal" evidence="4">
    <location>
        <begin position="4"/>
        <end position="328"/>
    </location>
</feature>
<dbReference type="GO" id="GO:0016628">
    <property type="term" value="F:oxidoreductase activity, acting on the CH-CH group of donors, NAD or NADP as acceptor"/>
    <property type="evidence" value="ECO:0007669"/>
    <property type="project" value="UniProtKB-ARBA"/>
</dbReference>
<evidence type="ECO:0000313" key="5">
    <source>
        <dbReference type="EMBL" id="KYQ71528.1"/>
    </source>
</evidence>
<dbReference type="CDD" id="cd02933">
    <property type="entry name" value="OYE_like_FMN"/>
    <property type="match status" value="1"/>
</dbReference>
<proteinExistence type="inferred from homology"/>
<dbReference type="GO" id="GO:0005829">
    <property type="term" value="C:cytosol"/>
    <property type="evidence" value="ECO:0007669"/>
    <property type="project" value="UniProtKB-ARBA"/>
</dbReference>
<dbReference type="PANTHER" id="PTHR22893:SF98">
    <property type="entry name" value="OXIDOREDUCTASE"/>
    <property type="match status" value="1"/>
</dbReference>
<comment type="similarity">
    <text evidence="2">Belongs to the NADH:flavin oxidoreductase/NADH oxidase family.</text>
</comment>
<reference evidence="5 6" key="1">
    <citation type="submission" date="2016-03" db="EMBL/GenBank/DDBJ databases">
        <title>Acinetobacter genomospecies 28 strain ANC 4149.</title>
        <authorList>
            <person name="Radolfova-Krizova L."/>
            <person name="Nemec A."/>
        </authorList>
    </citation>
    <scope>NUCLEOTIDE SEQUENCE [LARGE SCALE GENOMIC DNA]</scope>
    <source>
        <strain evidence="5 6">ANC 4149</strain>
    </source>
</reference>
<accession>A0A151Y0G7</accession>
<organism evidence="5 6">
    <name type="scientific">Acinetobacter pragensis</name>
    <dbReference type="NCBI Taxonomy" id="1806892"/>
    <lineage>
        <taxon>Bacteria</taxon>
        <taxon>Pseudomonadati</taxon>
        <taxon>Pseudomonadota</taxon>
        <taxon>Gammaproteobacteria</taxon>
        <taxon>Moraxellales</taxon>
        <taxon>Moraxellaceae</taxon>
        <taxon>Acinetobacter</taxon>
    </lineage>
</organism>
<dbReference type="EMBL" id="LUAW01000025">
    <property type="protein sequence ID" value="KYQ71528.1"/>
    <property type="molecule type" value="Genomic_DNA"/>
</dbReference>
<dbReference type="Proteomes" id="UP000076276">
    <property type="component" value="Unassembled WGS sequence"/>
</dbReference>
<keyword evidence="3" id="KW-0560">Oxidoreductase</keyword>
<evidence type="ECO:0000256" key="2">
    <source>
        <dbReference type="ARBA" id="ARBA00005979"/>
    </source>
</evidence>
<evidence type="ECO:0000256" key="1">
    <source>
        <dbReference type="ARBA" id="ARBA00001917"/>
    </source>
</evidence>
<protein>
    <submittedName>
        <fullName evidence="5">Alkene reductase</fullName>
    </submittedName>
</protein>
<dbReference type="Pfam" id="PF00724">
    <property type="entry name" value="Oxidored_FMN"/>
    <property type="match status" value="1"/>
</dbReference>
<dbReference type="InterPro" id="IPR001155">
    <property type="entry name" value="OxRdtase_FMN_N"/>
</dbReference>
<dbReference type="RefSeq" id="WP_067669970.1">
    <property type="nucleotide sequence ID" value="NZ_CBCSIK010000003.1"/>
</dbReference>
<comment type="cofactor">
    <cofactor evidence="1">
        <name>FMN</name>
        <dbReference type="ChEBI" id="CHEBI:58210"/>
    </cofactor>
</comment>
<dbReference type="Gene3D" id="3.20.20.70">
    <property type="entry name" value="Aldolase class I"/>
    <property type="match status" value="1"/>
</dbReference>
<dbReference type="InterPro" id="IPR013785">
    <property type="entry name" value="Aldolase_TIM"/>
</dbReference>
<dbReference type="PANTHER" id="PTHR22893">
    <property type="entry name" value="NADH OXIDOREDUCTASE-RELATED"/>
    <property type="match status" value="1"/>
</dbReference>
<sequence>MAELNSPLILGDLHLKNRVVMAPLTRSRATDDRVPTPMMAEHYAQRASAGLIISEATVISEEANGYLNTPGLFTDAQVEGWKAVTGAVHERGGLIVAQLWHVGRVSHPDLLQGETPVSASNVQQAGQVSLLRPKRDYVVPRALEIAEIKAIVEQFKQAAIRAKDAGFDGVELHAANGYLIDQFLQSSTNHREDEYGGSVENRARLLLEVMDALIEVWGAGRVGVHLAPRGDEHDMGDNDPRETFGYALEALGQRKIAFFFTREYLADDSISEYLKTRSGGVPYIANMKLSREDAVNMLTSGRADAVSFGKAYIANPDLFERLMQDAPLNELIFDNMIGVQTAAGYIDYPSLQDQSAHELVQH</sequence>